<dbReference type="RefSeq" id="WP_259429987.1">
    <property type="nucleotide sequence ID" value="NZ_CP103424.1"/>
</dbReference>
<evidence type="ECO:0000313" key="2">
    <source>
        <dbReference type="EMBL" id="UWD34801.1"/>
    </source>
</evidence>
<protein>
    <submittedName>
        <fullName evidence="2">BspA family leucine-rich repeat surface protein</fullName>
    </submittedName>
</protein>
<evidence type="ECO:0000313" key="3">
    <source>
        <dbReference type="Proteomes" id="UP001059819"/>
    </source>
</evidence>
<evidence type="ECO:0000256" key="1">
    <source>
        <dbReference type="SAM" id="Coils"/>
    </source>
</evidence>
<dbReference type="EMBL" id="CP103424">
    <property type="protein sequence ID" value="UWD34801.1"/>
    <property type="molecule type" value="Genomic_DNA"/>
</dbReference>
<gene>
    <name evidence="2" type="ORF">NX779_03220</name>
</gene>
<keyword evidence="1" id="KW-0175">Coiled coil</keyword>
<feature type="coiled-coil region" evidence="1">
    <location>
        <begin position="42"/>
        <end position="149"/>
    </location>
</feature>
<name>A0ABY5TXR4_9MOLU</name>
<proteinExistence type="predicted"/>
<reference evidence="2" key="1">
    <citation type="submission" date="2022-08" db="EMBL/GenBank/DDBJ databases">
        <title>Complete genome sequence of Mycoplasma cottewii type strain VIS.</title>
        <authorList>
            <person name="Spergser J."/>
        </authorList>
    </citation>
    <scope>NUCLEOTIDE SEQUENCE</scope>
    <source>
        <strain evidence="2">VIS</strain>
    </source>
</reference>
<accession>A0ABY5TXR4</accession>
<dbReference type="Gene3D" id="1.10.287.1490">
    <property type="match status" value="1"/>
</dbReference>
<dbReference type="Pfam" id="PF03382">
    <property type="entry name" value="DUF285"/>
    <property type="match status" value="1"/>
</dbReference>
<dbReference type="Proteomes" id="UP001059819">
    <property type="component" value="Chromosome"/>
</dbReference>
<dbReference type="InterPro" id="IPR005046">
    <property type="entry name" value="DUF285"/>
</dbReference>
<organism evidence="2 3">
    <name type="scientific">Mycoplasma cottewii</name>
    <dbReference type="NCBI Taxonomy" id="51364"/>
    <lineage>
        <taxon>Bacteria</taxon>
        <taxon>Bacillati</taxon>
        <taxon>Mycoplasmatota</taxon>
        <taxon>Mollicutes</taxon>
        <taxon>Mycoplasmataceae</taxon>
        <taxon>Mycoplasma</taxon>
    </lineage>
</organism>
<keyword evidence="3" id="KW-1185">Reference proteome</keyword>
<sequence length="398" mass="45886">MKKSKLIALISVLIPTALAIPTFVGFNFSKRHNHSINNQSDNANAEQLNNSLNGSIRRLREKISEISSQIGSLKSDKDSMEAELNKAKLELEELQKIKDENVHIQQEIVRVEQAITRMKDEIKSITENIEKLKLENEQNKSVVEDLQGKIRHFEANERVIKEVVERAWSQKIRETIWGGESCQDLLQRFERASGIKLELEDSNKKFNLIETHNMSNGPTLKVKLNSIEIELFTAITYPRQLKKHEGATALDTIGYTLEGRIEPISPHITKVPEELPWFITDLSNAFEHTQATEIENLEKWDTSNVTNMSHMFHESPTFNHKIERWNVSKVENFTKFLWSAQNFRQSLASWKMHPDPIVTSFMNPGVPIFKTVNAELWEAFLPIQVKRNLAEGTIHWVD</sequence>